<sequence>MIAVHGGAGLFKEGIEQFCATALKDDGLGKAGNNLTGSDEIEVGNRLAKAIMKLEKCSKFNCGYGSNLTEAGTVECEGAFMCSENLAFGGVASVTNCAHPIYAAHKLSMSHKSNSEENGLIKPIVLVGKGANQYCEALNVGIVLNENLRTERAKRDRNLAINRVFNNEQNECSMNNISRLDTTGGVFIDENGYCEAGVSSGGILLKKEGRLGHSTQFGAAIWAEKREKASIAISLSGCGETLIRTRMAEIIAEFFFSNDLDDLFLLEKIKNFLGGESFLKSKRLQTFPVSYLLLGGIAAVQSNKISTLYAFHNSAHFPIAFKGLDQKIRKFNSKNEKVGNFVFNSFIL</sequence>
<dbReference type="CDD" id="cd04514">
    <property type="entry name" value="Taspase1_like"/>
    <property type="match status" value="1"/>
</dbReference>
<evidence type="ECO:0000256" key="1">
    <source>
        <dbReference type="ARBA" id="ARBA00010872"/>
    </source>
</evidence>
<name>A0A6V7V9J3_MELEN</name>
<accession>A0A6V7V9J3</accession>
<protein>
    <submittedName>
        <fullName evidence="4">Uncharacterized protein</fullName>
    </submittedName>
</protein>
<dbReference type="InterPro" id="IPR029055">
    <property type="entry name" value="Ntn_hydrolases_N"/>
</dbReference>
<evidence type="ECO:0000256" key="2">
    <source>
        <dbReference type="PIRSR" id="PIRSR600246-1"/>
    </source>
</evidence>
<proteinExistence type="inferred from homology"/>
<dbReference type="AlphaFoldDB" id="A0A6V7V9J3"/>
<gene>
    <name evidence="4" type="ORF">MENT_LOCUS22964</name>
</gene>
<dbReference type="PANTHER" id="PTHR10188:SF8">
    <property type="entry name" value="THREONINE ASPARTASE 1"/>
    <property type="match status" value="1"/>
</dbReference>
<dbReference type="SUPFAM" id="SSF56235">
    <property type="entry name" value="N-terminal nucleophile aminohydrolases (Ntn hydrolases)"/>
    <property type="match status" value="1"/>
</dbReference>
<dbReference type="InterPro" id="IPR037464">
    <property type="entry name" value="Taspase1"/>
</dbReference>
<feature type="active site" description="Nucleophile" evidence="2">
    <location>
        <position position="182"/>
    </location>
</feature>
<dbReference type="PANTHER" id="PTHR10188">
    <property type="entry name" value="L-ASPARAGINASE"/>
    <property type="match status" value="1"/>
</dbReference>
<dbReference type="Pfam" id="PF01112">
    <property type="entry name" value="Asparaginase_2"/>
    <property type="match status" value="1"/>
</dbReference>
<dbReference type="OrthoDB" id="77601at2759"/>
<reference evidence="4 5" key="1">
    <citation type="submission" date="2020-08" db="EMBL/GenBank/DDBJ databases">
        <authorList>
            <person name="Koutsovoulos G."/>
            <person name="Danchin GJ E."/>
        </authorList>
    </citation>
    <scope>NUCLEOTIDE SEQUENCE [LARGE SCALE GENOMIC DNA]</scope>
</reference>
<dbReference type="EMBL" id="CAJEWN010000185">
    <property type="protein sequence ID" value="CAD2171472.1"/>
    <property type="molecule type" value="Genomic_DNA"/>
</dbReference>
<dbReference type="GO" id="GO:0051604">
    <property type="term" value="P:protein maturation"/>
    <property type="evidence" value="ECO:0007669"/>
    <property type="project" value="TreeGrafter"/>
</dbReference>
<organism evidence="4 5">
    <name type="scientific">Meloidogyne enterolobii</name>
    <name type="common">Root-knot nematode worm</name>
    <name type="synonym">Meloidogyne mayaguensis</name>
    <dbReference type="NCBI Taxonomy" id="390850"/>
    <lineage>
        <taxon>Eukaryota</taxon>
        <taxon>Metazoa</taxon>
        <taxon>Ecdysozoa</taxon>
        <taxon>Nematoda</taxon>
        <taxon>Chromadorea</taxon>
        <taxon>Rhabditida</taxon>
        <taxon>Tylenchina</taxon>
        <taxon>Tylenchomorpha</taxon>
        <taxon>Tylenchoidea</taxon>
        <taxon>Meloidogynidae</taxon>
        <taxon>Meloidogyninae</taxon>
        <taxon>Meloidogyne</taxon>
    </lineage>
</organism>
<comment type="caution">
    <text evidence="4">The sequence shown here is derived from an EMBL/GenBank/DDBJ whole genome shotgun (WGS) entry which is preliminary data.</text>
</comment>
<feature type="site" description="Cleavage; by autolysis" evidence="3">
    <location>
        <begin position="181"/>
        <end position="182"/>
    </location>
</feature>
<dbReference type="GO" id="GO:0005737">
    <property type="term" value="C:cytoplasm"/>
    <property type="evidence" value="ECO:0007669"/>
    <property type="project" value="TreeGrafter"/>
</dbReference>
<evidence type="ECO:0000313" key="4">
    <source>
        <dbReference type="EMBL" id="CAD2171472.1"/>
    </source>
</evidence>
<evidence type="ECO:0000313" key="5">
    <source>
        <dbReference type="Proteomes" id="UP000580250"/>
    </source>
</evidence>
<dbReference type="Gene3D" id="3.60.20.30">
    <property type="entry name" value="(Glycosyl)asparaginase"/>
    <property type="match status" value="1"/>
</dbReference>
<evidence type="ECO:0000256" key="3">
    <source>
        <dbReference type="PIRSR" id="PIRSR600246-3"/>
    </source>
</evidence>
<dbReference type="Proteomes" id="UP000580250">
    <property type="component" value="Unassembled WGS sequence"/>
</dbReference>
<dbReference type="GO" id="GO:0004298">
    <property type="term" value="F:threonine-type endopeptidase activity"/>
    <property type="evidence" value="ECO:0007669"/>
    <property type="project" value="InterPro"/>
</dbReference>
<dbReference type="InterPro" id="IPR000246">
    <property type="entry name" value="Peptidase_T2"/>
</dbReference>
<comment type="similarity">
    <text evidence="1">Belongs to the Ntn-hydrolase family.</text>
</comment>